<accession>A0AAD4XL65</accession>
<dbReference type="AlphaFoldDB" id="A0AAD4XL65"/>
<keyword evidence="2" id="KW-1185">Reference proteome</keyword>
<name>A0AAD4XL65_9MAGN</name>
<organism evidence="1 2">
    <name type="scientific">Papaver atlanticum</name>
    <dbReference type="NCBI Taxonomy" id="357466"/>
    <lineage>
        <taxon>Eukaryota</taxon>
        <taxon>Viridiplantae</taxon>
        <taxon>Streptophyta</taxon>
        <taxon>Embryophyta</taxon>
        <taxon>Tracheophyta</taxon>
        <taxon>Spermatophyta</taxon>
        <taxon>Magnoliopsida</taxon>
        <taxon>Ranunculales</taxon>
        <taxon>Papaveraceae</taxon>
        <taxon>Papaveroideae</taxon>
        <taxon>Papaver</taxon>
    </lineage>
</organism>
<proteinExistence type="predicted"/>
<gene>
    <name evidence="1" type="ORF">MKW98_026988</name>
</gene>
<dbReference type="Proteomes" id="UP001202328">
    <property type="component" value="Unassembled WGS sequence"/>
</dbReference>
<comment type="caution">
    <text evidence="1">The sequence shown here is derived from an EMBL/GenBank/DDBJ whole genome shotgun (WGS) entry which is preliminary data.</text>
</comment>
<reference evidence="1" key="1">
    <citation type="submission" date="2022-04" db="EMBL/GenBank/DDBJ databases">
        <title>A functionally conserved STORR gene fusion in Papaver species that diverged 16.8 million years ago.</title>
        <authorList>
            <person name="Catania T."/>
        </authorList>
    </citation>
    <scope>NUCLEOTIDE SEQUENCE</scope>
    <source>
        <strain evidence="1">S-188037</strain>
    </source>
</reference>
<protein>
    <submittedName>
        <fullName evidence="1">Uncharacterized protein</fullName>
    </submittedName>
</protein>
<sequence>MKLAVSVHVKVIIADYLVSYSSGFLDMFKYAISTKMEVLNLSLGGPNYSALLFVKGFIKKIISQEHGSYNHVELLCKDRHRRYP</sequence>
<dbReference type="EMBL" id="JAJJMB010008487">
    <property type="protein sequence ID" value="KAI3923395.1"/>
    <property type="molecule type" value="Genomic_DNA"/>
</dbReference>
<evidence type="ECO:0000313" key="1">
    <source>
        <dbReference type="EMBL" id="KAI3923395.1"/>
    </source>
</evidence>
<evidence type="ECO:0000313" key="2">
    <source>
        <dbReference type="Proteomes" id="UP001202328"/>
    </source>
</evidence>